<feature type="transmembrane region" description="Helical" evidence="7">
    <location>
        <begin position="240"/>
        <end position="261"/>
    </location>
</feature>
<accession>A0A1M5BKT0</accession>
<keyword evidence="10" id="KW-1185">Reference proteome</keyword>
<evidence type="ECO:0000313" key="10">
    <source>
        <dbReference type="Proteomes" id="UP000183945"/>
    </source>
</evidence>
<dbReference type="OrthoDB" id="9811718at2"/>
<feature type="transmembrane region" description="Helical" evidence="7">
    <location>
        <begin position="108"/>
        <end position="126"/>
    </location>
</feature>
<feature type="transmembrane region" description="Helical" evidence="7">
    <location>
        <begin position="164"/>
        <end position="185"/>
    </location>
</feature>
<feature type="transmembrane region" description="Helical" evidence="7">
    <location>
        <begin position="81"/>
        <end position="101"/>
    </location>
</feature>
<evidence type="ECO:0000256" key="6">
    <source>
        <dbReference type="RuleBase" id="RU000320"/>
    </source>
</evidence>
<dbReference type="STRING" id="1073325.SAMN05444483_10177"/>
<protein>
    <submittedName>
        <fullName evidence="9">NADH dehydrogenase subunit M</fullName>
    </submittedName>
</protein>
<dbReference type="Proteomes" id="UP000183945">
    <property type="component" value="Unassembled WGS sequence"/>
</dbReference>
<dbReference type="InterPro" id="IPR010227">
    <property type="entry name" value="NADH_Q_OxRdtase_chainM/4"/>
</dbReference>
<evidence type="ECO:0000256" key="1">
    <source>
        <dbReference type="ARBA" id="ARBA00004127"/>
    </source>
</evidence>
<evidence type="ECO:0000259" key="8">
    <source>
        <dbReference type="Pfam" id="PF00361"/>
    </source>
</evidence>
<dbReference type="GO" id="GO:0048039">
    <property type="term" value="F:ubiquinone binding"/>
    <property type="evidence" value="ECO:0007669"/>
    <property type="project" value="TreeGrafter"/>
</dbReference>
<dbReference type="GO" id="GO:0008137">
    <property type="term" value="F:NADH dehydrogenase (ubiquinone) activity"/>
    <property type="evidence" value="ECO:0007669"/>
    <property type="project" value="InterPro"/>
</dbReference>
<gene>
    <name evidence="9" type="ORF">SAMN05444483_10177</name>
</gene>
<dbReference type="InterPro" id="IPR001750">
    <property type="entry name" value="ND/Mrp_TM"/>
</dbReference>
<feature type="transmembrane region" description="Helical" evidence="7">
    <location>
        <begin position="411"/>
        <end position="431"/>
    </location>
</feature>
<evidence type="ECO:0000256" key="5">
    <source>
        <dbReference type="ARBA" id="ARBA00023136"/>
    </source>
</evidence>
<comment type="similarity">
    <text evidence="2">Belongs to the complex I subunit 4 family.</text>
</comment>
<dbReference type="EMBL" id="FQVT01000001">
    <property type="protein sequence ID" value="SHF43079.1"/>
    <property type="molecule type" value="Genomic_DNA"/>
</dbReference>
<feature type="transmembrane region" description="Helical" evidence="7">
    <location>
        <begin position="197"/>
        <end position="220"/>
    </location>
</feature>
<proteinExistence type="inferred from homology"/>
<keyword evidence="4 7" id="KW-1133">Transmembrane helix</keyword>
<name>A0A1M5BKT0_SALEC</name>
<dbReference type="GO" id="GO:0016020">
    <property type="term" value="C:membrane"/>
    <property type="evidence" value="ECO:0007669"/>
    <property type="project" value="UniProtKB-SubCell"/>
</dbReference>
<evidence type="ECO:0000256" key="7">
    <source>
        <dbReference type="SAM" id="Phobius"/>
    </source>
</evidence>
<keyword evidence="5 7" id="KW-0472">Membrane</keyword>
<dbReference type="PANTHER" id="PTHR43507:SF1">
    <property type="entry name" value="NADH-UBIQUINONE OXIDOREDUCTASE CHAIN 4"/>
    <property type="match status" value="1"/>
</dbReference>
<feature type="transmembrane region" description="Helical" evidence="7">
    <location>
        <begin position="377"/>
        <end position="399"/>
    </location>
</feature>
<evidence type="ECO:0000313" key="9">
    <source>
        <dbReference type="EMBL" id="SHF43079.1"/>
    </source>
</evidence>
<evidence type="ECO:0000256" key="2">
    <source>
        <dbReference type="ARBA" id="ARBA00009025"/>
    </source>
</evidence>
<feature type="domain" description="NADH:quinone oxidoreductase/Mrp antiporter transmembrane" evidence="8">
    <location>
        <begin position="128"/>
        <end position="425"/>
    </location>
</feature>
<keyword evidence="3 6" id="KW-0812">Transmembrane</keyword>
<feature type="transmembrane region" description="Helical" evidence="7">
    <location>
        <begin position="335"/>
        <end position="356"/>
    </location>
</feature>
<dbReference type="GO" id="GO:0015990">
    <property type="term" value="P:electron transport coupled proton transport"/>
    <property type="evidence" value="ECO:0007669"/>
    <property type="project" value="TreeGrafter"/>
</dbReference>
<comment type="subcellular location">
    <subcellularLocation>
        <location evidence="1">Endomembrane system</location>
        <topology evidence="1">Multi-pass membrane protein</topology>
    </subcellularLocation>
    <subcellularLocation>
        <location evidence="6">Membrane</location>
        <topology evidence="6">Multi-pass membrane protein</topology>
    </subcellularLocation>
</comment>
<feature type="transmembrane region" description="Helical" evidence="7">
    <location>
        <begin position="273"/>
        <end position="294"/>
    </location>
</feature>
<dbReference type="InterPro" id="IPR003918">
    <property type="entry name" value="NADH_UbQ_OxRdtase"/>
</dbReference>
<organism evidence="9 10">
    <name type="scientific">Salegentibacter echinorum</name>
    <dbReference type="NCBI Taxonomy" id="1073325"/>
    <lineage>
        <taxon>Bacteria</taxon>
        <taxon>Pseudomonadati</taxon>
        <taxon>Bacteroidota</taxon>
        <taxon>Flavobacteriia</taxon>
        <taxon>Flavobacteriales</taxon>
        <taxon>Flavobacteriaceae</taxon>
        <taxon>Salegentibacter</taxon>
    </lineage>
</organism>
<dbReference type="AlphaFoldDB" id="A0A1M5BKT0"/>
<feature type="transmembrane region" description="Helical" evidence="7">
    <location>
        <begin position="301"/>
        <end position="323"/>
    </location>
</feature>
<dbReference type="GO" id="GO:0012505">
    <property type="term" value="C:endomembrane system"/>
    <property type="evidence" value="ECO:0007669"/>
    <property type="project" value="UniProtKB-SubCell"/>
</dbReference>
<reference evidence="10" key="1">
    <citation type="submission" date="2016-11" db="EMBL/GenBank/DDBJ databases">
        <authorList>
            <person name="Varghese N."/>
            <person name="Submissions S."/>
        </authorList>
    </citation>
    <scope>NUCLEOTIDE SEQUENCE [LARGE SCALE GENOMIC DNA]</scope>
    <source>
        <strain evidence="10">DSM 24579</strain>
    </source>
</reference>
<feature type="transmembrane region" description="Helical" evidence="7">
    <location>
        <begin position="6"/>
        <end position="25"/>
    </location>
</feature>
<dbReference type="PRINTS" id="PR01437">
    <property type="entry name" value="NUOXDRDTASE4"/>
</dbReference>
<dbReference type="GO" id="GO:0042773">
    <property type="term" value="P:ATP synthesis coupled electron transport"/>
    <property type="evidence" value="ECO:0007669"/>
    <property type="project" value="InterPro"/>
</dbReference>
<dbReference type="RefSeq" id="WP_072875647.1">
    <property type="nucleotide sequence ID" value="NZ_FQVT01000001.1"/>
</dbReference>
<feature type="transmembrane region" description="Helical" evidence="7">
    <location>
        <begin position="32"/>
        <end position="55"/>
    </location>
</feature>
<dbReference type="Pfam" id="PF00361">
    <property type="entry name" value="Proton_antipo_M"/>
    <property type="match status" value="1"/>
</dbReference>
<dbReference type="NCBIfam" id="TIGR01972">
    <property type="entry name" value="NDH_I_M"/>
    <property type="match status" value="1"/>
</dbReference>
<feature type="transmembrane region" description="Helical" evidence="7">
    <location>
        <begin position="132"/>
        <end position="152"/>
    </location>
</feature>
<sequence>MNTSLPLLSLTLFLPLVGAFIILLLRHSTSKVVNTVAIVSATLSLLGAIGIGFGLDSGFSHVEELQWIPALDAAYRLGVDGISYTAVLLSTILFFCTIIYSTKKKEKLGAKMALFLLLETACLGVFMSLDLLLFYIFFEITLVGMYFVIAGWGHENRKKAAIMFFIYTLIGSLFLLLAFLSLYIFSEPRTFDMRELIANPPLSGMVATLTFWALFLAFAIKTPLFPFHSWLPLAHTEAPASGSAILAGILLKLGAYGFIRFALQMTPDAFKEYAWIVMIVAVFSVVYGALVAMAQTDIKRMVAYTSINHMGYLVFGVAVAAMIPSTSGIHALDGATLQMFSHGIVTGLLFLLIGAIQERATTREIPALRGLLKAYPILGGFFVLAAFASLGLPGLAHFPAEFQIFLGGFEIYPWAVAIMLLGLVLTSALYIRAIQRSFMGTPDKSFLVKLKDLDARELCAFIPLVILIIAIGVFPNLILDSIHQSVKYLSIWEK</sequence>
<dbReference type="GO" id="GO:0003954">
    <property type="term" value="F:NADH dehydrogenase activity"/>
    <property type="evidence" value="ECO:0007669"/>
    <property type="project" value="TreeGrafter"/>
</dbReference>
<feature type="transmembrane region" description="Helical" evidence="7">
    <location>
        <begin position="458"/>
        <end position="479"/>
    </location>
</feature>
<evidence type="ECO:0000256" key="4">
    <source>
        <dbReference type="ARBA" id="ARBA00022989"/>
    </source>
</evidence>
<dbReference type="PANTHER" id="PTHR43507">
    <property type="entry name" value="NADH-UBIQUINONE OXIDOREDUCTASE CHAIN 4"/>
    <property type="match status" value="1"/>
</dbReference>
<evidence type="ECO:0000256" key="3">
    <source>
        <dbReference type="ARBA" id="ARBA00022692"/>
    </source>
</evidence>